<organism evidence="3 4">
    <name type="scientific">Protomyces lactucae-debilis</name>
    <dbReference type="NCBI Taxonomy" id="2754530"/>
    <lineage>
        <taxon>Eukaryota</taxon>
        <taxon>Fungi</taxon>
        <taxon>Dikarya</taxon>
        <taxon>Ascomycota</taxon>
        <taxon>Taphrinomycotina</taxon>
        <taxon>Taphrinomycetes</taxon>
        <taxon>Taphrinales</taxon>
        <taxon>Protomycetaceae</taxon>
        <taxon>Protomyces</taxon>
    </lineage>
</organism>
<keyword evidence="1" id="KW-0175">Coiled coil</keyword>
<name>A0A1Y2FH66_PROLT</name>
<feature type="region of interest" description="Disordered" evidence="2">
    <location>
        <begin position="443"/>
        <end position="517"/>
    </location>
</feature>
<gene>
    <name evidence="3" type="ORF">BCR37DRAFT_379298</name>
</gene>
<feature type="coiled-coil region" evidence="1">
    <location>
        <begin position="350"/>
        <end position="405"/>
    </location>
</feature>
<sequence>MEVAAMLRQKLMDSLKRKREREEDAEDGEILESSGTQEAAHRQGQRAQTASAPVALAAQPSAFPPQPWLPPVPVAGWAQSMDFVIPPGLRTQTKTPPIHPQLQSLPGSAIPTPRTGSPKSTIASENGKGRKLGSMKHSTLVIELDSDASDDESAQAQAAADRHASIASTALRIEQEQKLKAMEAKIAAAMAAIKQKEEQALEMAGPHSAPSSPEQAMPRYEPLREPRFTLVPDIAKAMLTIGEASEGQRRKRRAPDMQNGHYSAPHTTQNTNIEEHAEETAREPSPRPDFSALLQANEQALQAIKQQQDENDRGIYMQQRTLTILQSKDNELQNRRAELATEEIHATTQLAAFKLQVEQLMLEMNAFEAKALDISRQRVEIDHIIESSQQVQEDLKEKINSLINKRGGFREQVEAAQKALKSAQALQGQSFANVRPGRVAQIPQNHASSSMNGTGSPPRPSKRRTKYLREPERVEPGLSLAEIYSNSPTLTPEQAAEELQKRQLAQQASQQADPLRKLGKSTLDKSTLDSIPASVVTTNVVQPVENTKQSTRPAAQPAPLTKDTAINEPPTQTTLPGRSTEQANDAIDSLKQVPQQSNGYPSRYISPLHQFKSYKFHQEFPRTVSSGFRSKSYFHKINHEKMFCEAECLGGTCSVATCSAQHFQKIVMTG</sequence>
<evidence type="ECO:0000256" key="2">
    <source>
        <dbReference type="SAM" id="MobiDB-lite"/>
    </source>
</evidence>
<proteinExistence type="predicted"/>
<feature type="compositionally biased region" description="Polar residues" evidence="2">
    <location>
        <begin position="443"/>
        <end position="455"/>
    </location>
</feature>
<feature type="region of interest" description="Disordered" evidence="2">
    <location>
        <begin position="244"/>
        <end position="287"/>
    </location>
</feature>
<dbReference type="EMBL" id="MCFI01000008">
    <property type="protein sequence ID" value="ORY83269.1"/>
    <property type="molecule type" value="Genomic_DNA"/>
</dbReference>
<feature type="coiled-coil region" evidence="1">
    <location>
        <begin position="172"/>
        <end position="199"/>
    </location>
</feature>
<dbReference type="AlphaFoldDB" id="A0A1Y2FH66"/>
<feature type="compositionally biased region" description="Polar residues" evidence="2">
    <location>
        <begin position="114"/>
        <end position="124"/>
    </location>
</feature>
<evidence type="ECO:0000256" key="1">
    <source>
        <dbReference type="SAM" id="Coils"/>
    </source>
</evidence>
<comment type="caution">
    <text evidence="3">The sequence shown here is derived from an EMBL/GenBank/DDBJ whole genome shotgun (WGS) entry which is preliminary data.</text>
</comment>
<evidence type="ECO:0000313" key="3">
    <source>
        <dbReference type="EMBL" id="ORY83269.1"/>
    </source>
</evidence>
<feature type="compositionally biased region" description="Low complexity" evidence="2">
    <location>
        <begin position="502"/>
        <end position="512"/>
    </location>
</feature>
<keyword evidence="4" id="KW-1185">Reference proteome</keyword>
<feature type="compositionally biased region" description="Polar residues" evidence="2">
    <location>
        <begin position="542"/>
        <end position="553"/>
    </location>
</feature>
<feature type="region of interest" description="Disordered" evidence="2">
    <location>
        <begin position="101"/>
        <end position="136"/>
    </location>
</feature>
<dbReference type="GeneID" id="63785828"/>
<protein>
    <recommendedName>
        <fullName evidence="5">Zinc-finger domain-containing protein</fullName>
    </recommendedName>
</protein>
<dbReference type="OrthoDB" id="1922977at2759"/>
<feature type="compositionally biased region" description="Polar residues" evidence="2">
    <location>
        <begin position="569"/>
        <end position="579"/>
    </location>
</feature>
<evidence type="ECO:0008006" key="5">
    <source>
        <dbReference type="Google" id="ProtNLM"/>
    </source>
</evidence>
<feature type="region of interest" description="Disordered" evidence="2">
    <location>
        <begin position="542"/>
        <end position="579"/>
    </location>
</feature>
<feature type="compositionally biased region" description="Basic and acidic residues" evidence="2">
    <location>
        <begin position="273"/>
        <end position="286"/>
    </location>
</feature>
<reference evidence="3 4" key="1">
    <citation type="submission" date="2016-07" db="EMBL/GenBank/DDBJ databases">
        <title>Pervasive Adenine N6-methylation of Active Genes in Fungi.</title>
        <authorList>
            <consortium name="DOE Joint Genome Institute"/>
            <person name="Mondo S.J."/>
            <person name="Dannebaum R.O."/>
            <person name="Kuo R.C."/>
            <person name="Labutti K."/>
            <person name="Haridas S."/>
            <person name="Kuo A."/>
            <person name="Salamov A."/>
            <person name="Ahrendt S.R."/>
            <person name="Lipzen A."/>
            <person name="Sullivan W."/>
            <person name="Andreopoulos W.B."/>
            <person name="Clum A."/>
            <person name="Lindquist E."/>
            <person name="Daum C."/>
            <person name="Ramamoorthy G.K."/>
            <person name="Gryganskyi A."/>
            <person name="Culley D."/>
            <person name="Magnuson J.K."/>
            <person name="James T.Y."/>
            <person name="O'Malley M.A."/>
            <person name="Stajich J.E."/>
            <person name="Spatafora J.W."/>
            <person name="Visel A."/>
            <person name="Grigoriev I.V."/>
        </authorList>
    </citation>
    <scope>NUCLEOTIDE SEQUENCE [LARGE SCALE GENOMIC DNA]</scope>
    <source>
        <strain evidence="3 4">12-1054</strain>
    </source>
</reference>
<dbReference type="Proteomes" id="UP000193685">
    <property type="component" value="Unassembled WGS sequence"/>
</dbReference>
<feature type="region of interest" description="Disordered" evidence="2">
    <location>
        <begin position="13"/>
        <end position="54"/>
    </location>
</feature>
<accession>A0A1Y2FH66</accession>
<dbReference type="RefSeq" id="XP_040725850.1">
    <property type="nucleotide sequence ID" value="XM_040869229.1"/>
</dbReference>
<dbReference type="STRING" id="56484.A0A1Y2FH66"/>
<evidence type="ECO:0000313" key="4">
    <source>
        <dbReference type="Proteomes" id="UP000193685"/>
    </source>
</evidence>